<dbReference type="AlphaFoldDB" id="A0AAW0FL89"/>
<sequence length="363" mass="41483">MNSKYYAKILKSQGDELNEYDNNIPPEKLMEIFPSDNIVYVNNIPPDVMIERYRSRRSENNQLNDHRLVYVSSIPITGYTPSERIQFVKASTHKLLKKKYPRERLIYINSVTPKLLEMMTPGERAAVLNSDERNCRKEWWKIHPALSLEPSWDLPVNEAGCLELFQNYIGYPTTKFLSVAGHPIEVYLHHRTSDSQFSGSIRLSDVSGIPDVLYYKNNVPLVAVGLQGPDFSDLIEDGIDESSDAFKSIIRQVEIGELSRDLSEVVIPLRYRLFTLSSLGITVQAAFLAWLFFESAEEEKLHAERQKETGNHLPEKAMLIVILTPKRAILVLKVNVNHGPGLKYYKDKDTGDMSISSKWTYSA</sequence>
<reference evidence="1 2" key="1">
    <citation type="submission" date="2022-09" db="EMBL/GenBank/DDBJ databases">
        <authorList>
            <person name="Palmer J.M."/>
        </authorList>
    </citation>
    <scope>NUCLEOTIDE SEQUENCE [LARGE SCALE GENOMIC DNA]</scope>
    <source>
        <strain evidence="1 2">DSM 7382</strain>
    </source>
</reference>
<keyword evidence="2" id="KW-1185">Reference proteome</keyword>
<comment type="caution">
    <text evidence="1">The sequence shown here is derived from an EMBL/GenBank/DDBJ whole genome shotgun (WGS) entry which is preliminary data.</text>
</comment>
<evidence type="ECO:0000313" key="2">
    <source>
        <dbReference type="Proteomes" id="UP001385951"/>
    </source>
</evidence>
<protein>
    <recommendedName>
        <fullName evidence="3">GIY-YIG homing endonuclease</fullName>
    </recommendedName>
</protein>
<name>A0AAW0FL89_9APHY</name>
<dbReference type="EMBL" id="JASBNA010000056">
    <property type="protein sequence ID" value="KAK7679760.1"/>
    <property type="molecule type" value="Genomic_DNA"/>
</dbReference>
<organism evidence="1 2">
    <name type="scientific">Cerrena zonata</name>
    <dbReference type="NCBI Taxonomy" id="2478898"/>
    <lineage>
        <taxon>Eukaryota</taxon>
        <taxon>Fungi</taxon>
        <taxon>Dikarya</taxon>
        <taxon>Basidiomycota</taxon>
        <taxon>Agaricomycotina</taxon>
        <taxon>Agaricomycetes</taxon>
        <taxon>Polyporales</taxon>
        <taxon>Cerrenaceae</taxon>
        <taxon>Cerrena</taxon>
    </lineage>
</organism>
<dbReference type="Proteomes" id="UP001385951">
    <property type="component" value="Unassembled WGS sequence"/>
</dbReference>
<proteinExistence type="predicted"/>
<gene>
    <name evidence="1" type="ORF">QCA50_017263</name>
</gene>
<evidence type="ECO:0000313" key="1">
    <source>
        <dbReference type="EMBL" id="KAK7679760.1"/>
    </source>
</evidence>
<evidence type="ECO:0008006" key="3">
    <source>
        <dbReference type="Google" id="ProtNLM"/>
    </source>
</evidence>
<accession>A0AAW0FL89</accession>